<protein>
    <submittedName>
        <fullName evidence="1">Uncharacterized protein</fullName>
    </submittedName>
</protein>
<evidence type="ECO:0000313" key="2">
    <source>
        <dbReference type="Proteomes" id="UP001597380"/>
    </source>
</evidence>
<dbReference type="Proteomes" id="UP001597380">
    <property type="component" value="Unassembled WGS sequence"/>
</dbReference>
<reference evidence="2" key="1">
    <citation type="journal article" date="2019" name="Int. J. Syst. Evol. Microbiol.">
        <title>The Global Catalogue of Microorganisms (GCM) 10K type strain sequencing project: providing services to taxonomists for standard genome sequencing and annotation.</title>
        <authorList>
            <consortium name="The Broad Institute Genomics Platform"/>
            <consortium name="The Broad Institute Genome Sequencing Center for Infectious Disease"/>
            <person name="Wu L."/>
            <person name="Ma J."/>
        </authorList>
    </citation>
    <scope>NUCLEOTIDE SEQUENCE [LARGE SCALE GENOMIC DNA]</scope>
    <source>
        <strain evidence="2">CGMCC 1.10992</strain>
    </source>
</reference>
<evidence type="ECO:0000313" key="1">
    <source>
        <dbReference type="EMBL" id="MFD2096228.1"/>
    </source>
</evidence>
<organism evidence="1 2">
    <name type="scientific">Corallincola platygyrae</name>
    <dbReference type="NCBI Taxonomy" id="1193278"/>
    <lineage>
        <taxon>Bacteria</taxon>
        <taxon>Pseudomonadati</taxon>
        <taxon>Pseudomonadota</taxon>
        <taxon>Gammaproteobacteria</taxon>
        <taxon>Alteromonadales</taxon>
        <taxon>Psychromonadaceae</taxon>
        <taxon>Corallincola</taxon>
    </lineage>
</organism>
<dbReference type="RefSeq" id="WP_345339396.1">
    <property type="nucleotide sequence ID" value="NZ_BAABLI010000008.1"/>
</dbReference>
<comment type="caution">
    <text evidence="1">The sequence shown here is derived from an EMBL/GenBank/DDBJ whole genome shotgun (WGS) entry which is preliminary data.</text>
</comment>
<proteinExistence type="predicted"/>
<keyword evidence="2" id="KW-1185">Reference proteome</keyword>
<accession>A0ABW4XM68</accession>
<name>A0ABW4XM68_9GAMM</name>
<gene>
    <name evidence="1" type="ORF">ACFSJ3_09550</name>
</gene>
<sequence>MIEKTLLAAMAREEAYVPQLKIATLQDAQVKDRDLGHFRAKILNHYQNGAEAHLAGKVELTRCGNIADLKTLHGKQQVRYSAYACFADSPNVASWVYTMSAEYLSPQGEVLAIEVLGAPGRAQNKADLDGKVAWFNELVEARVAFIGKHLQQVDPSALDLPLESARLVVTDLAKTHVAFYGYAEKPGYLSLGTIRCENDACEYASPLQEEGQL</sequence>
<dbReference type="EMBL" id="JBHUHT010000012">
    <property type="protein sequence ID" value="MFD2096228.1"/>
    <property type="molecule type" value="Genomic_DNA"/>
</dbReference>